<feature type="domain" description="Ig-like" evidence="18">
    <location>
        <begin position="3991"/>
        <end position="4075"/>
    </location>
</feature>
<keyword evidence="10" id="KW-0325">Glycoprotein</keyword>
<dbReference type="Gene3D" id="1.20.900.10">
    <property type="entry name" value="Dbl homology (DH) domain"/>
    <property type="match status" value="1"/>
</dbReference>
<dbReference type="FunFam" id="2.60.40.10:FF:000796">
    <property type="entry name" value="Muscle M-line assembly protein unc-89"/>
    <property type="match status" value="1"/>
</dbReference>
<feature type="domain" description="Ig-like" evidence="18">
    <location>
        <begin position="3051"/>
        <end position="3140"/>
    </location>
</feature>
<feature type="compositionally biased region" description="Polar residues" evidence="14">
    <location>
        <begin position="2823"/>
        <end position="2837"/>
    </location>
</feature>
<feature type="domain" description="Ig-like" evidence="18">
    <location>
        <begin position="1920"/>
        <end position="2011"/>
    </location>
</feature>
<dbReference type="InterPro" id="IPR001849">
    <property type="entry name" value="PH_domain"/>
</dbReference>
<feature type="compositionally biased region" description="Polar residues" evidence="14">
    <location>
        <begin position="667"/>
        <end position="677"/>
    </location>
</feature>
<feature type="compositionally biased region" description="Low complexity" evidence="14">
    <location>
        <begin position="743"/>
        <end position="753"/>
    </location>
</feature>
<feature type="domain" description="Protein kinase" evidence="17">
    <location>
        <begin position="3522"/>
        <end position="3777"/>
    </location>
</feature>
<dbReference type="FunFam" id="2.60.40.10:FF:000107">
    <property type="entry name" value="Myosin, light chain kinase a"/>
    <property type="match status" value="6"/>
</dbReference>
<dbReference type="PROSITE" id="PS50003">
    <property type="entry name" value="PH_DOMAIN"/>
    <property type="match status" value="1"/>
</dbReference>
<dbReference type="FunFam" id="2.60.40.10:FF:000032">
    <property type="entry name" value="palladin isoform X1"/>
    <property type="match status" value="1"/>
</dbReference>
<evidence type="ECO:0000256" key="13">
    <source>
        <dbReference type="ARBA" id="ARBA00068688"/>
    </source>
</evidence>
<dbReference type="GO" id="GO:0009653">
    <property type="term" value="P:anatomical structure morphogenesis"/>
    <property type="evidence" value="ECO:0007669"/>
    <property type="project" value="UniProtKB-ARBA"/>
</dbReference>
<feature type="domain" description="Ig-like" evidence="18">
    <location>
        <begin position="2019"/>
        <end position="2116"/>
    </location>
</feature>
<feature type="domain" description="Ig-like" evidence="18">
    <location>
        <begin position="2882"/>
        <end position="3037"/>
    </location>
</feature>
<evidence type="ECO:0000256" key="7">
    <source>
        <dbReference type="ARBA" id="ARBA00022741"/>
    </source>
</evidence>
<dbReference type="Pfam" id="PF00069">
    <property type="entry name" value="Pkinase"/>
    <property type="match status" value="2"/>
</dbReference>
<dbReference type="InterPro" id="IPR003961">
    <property type="entry name" value="FN3_dom"/>
</dbReference>
<dbReference type="SMART" id="SM00409">
    <property type="entry name" value="IG"/>
    <property type="match status" value="25"/>
</dbReference>
<dbReference type="PROSITE" id="PS50853">
    <property type="entry name" value="FN3"/>
    <property type="match status" value="2"/>
</dbReference>
<dbReference type="FunFam" id="2.60.40.10:FF:000940">
    <property type="entry name" value="Muscle M-line assembly protein unc-89"/>
    <property type="match status" value="1"/>
</dbReference>
<keyword evidence="4" id="KW-0963">Cytoplasm</keyword>
<dbReference type="GO" id="GO:0060298">
    <property type="term" value="P:positive regulation of sarcomere organization"/>
    <property type="evidence" value="ECO:0007669"/>
    <property type="project" value="UniProtKB-ARBA"/>
</dbReference>
<dbReference type="Gene3D" id="2.60.40.10">
    <property type="entry name" value="Immunoglobulins"/>
    <property type="match status" value="28"/>
</dbReference>
<dbReference type="PROSITE" id="PS50011">
    <property type="entry name" value="PROTEIN_KINASE_DOM"/>
    <property type="match status" value="2"/>
</dbReference>
<dbReference type="SUPFAM" id="SSF56112">
    <property type="entry name" value="Protein kinase-like (PK-like)"/>
    <property type="match status" value="2"/>
</dbReference>
<proteinExistence type="inferred from homology"/>
<feature type="region of interest" description="Disordered" evidence="14">
    <location>
        <begin position="508"/>
        <end position="762"/>
    </location>
</feature>
<dbReference type="FunFam" id="2.60.40.10:FF:000345">
    <property type="entry name" value="Muscle M-line assembly protein unc-89"/>
    <property type="match status" value="4"/>
</dbReference>
<dbReference type="InterPro" id="IPR055251">
    <property type="entry name" value="SOS1_NGEF_PH"/>
</dbReference>
<dbReference type="InterPro" id="IPR013783">
    <property type="entry name" value="Ig-like_fold"/>
</dbReference>
<dbReference type="GO" id="GO:0004672">
    <property type="term" value="F:protein kinase activity"/>
    <property type="evidence" value="ECO:0007669"/>
    <property type="project" value="InterPro"/>
</dbReference>
<feature type="compositionally biased region" description="Basic and acidic residues" evidence="14">
    <location>
        <begin position="2843"/>
        <end position="2853"/>
    </location>
</feature>
<evidence type="ECO:0000256" key="4">
    <source>
        <dbReference type="ARBA" id="ARBA00022490"/>
    </source>
</evidence>
<dbReference type="InterPro" id="IPR036116">
    <property type="entry name" value="FN3_sf"/>
</dbReference>
<dbReference type="InterPro" id="IPR007110">
    <property type="entry name" value="Ig-like_dom"/>
</dbReference>
<evidence type="ECO:0000259" key="18">
    <source>
        <dbReference type="PROSITE" id="PS50835"/>
    </source>
</evidence>
<dbReference type="FunFam" id="2.60.40.10:FF:000873">
    <property type="entry name" value="Muscle M-line assembly protein unc-89"/>
    <property type="match status" value="2"/>
</dbReference>
<feature type="region of interest" description="Disordered" evidence="14">
    <location>
        <begin position="366"/>
        <end position="456"/>
    </location>
</feature>
<feature type="domain" description="Ig-like" evidence="18">
    <location>
        <begin position="1635"/>
        <end position="1724"/>
    </location>
</feature>
<feature type="domain" description="DH" evidence="16">
    <location>
        <begin position="57"/>
        <end position="235"/>
    </location>
</feature>
<dbReference type="Pfam" id="PF22697">
    <property type="entry name" value="SOS1_NGEF_PH"/>
    <property type="match status" value="1"/>
</dbReference>
<dbReference type="Gene3D" id="1.10.510.10">
    <property type="entry name" value="Transferase(Phosphotransferase) domain 1"/>
    <property type="match status" value="2"/>
</dbReference>
<accession>A0A2A4JL49</accession>
<evidence type="ECO:0000256" key="3">
    <source>
        <dbReference type="ARBA" id="ARBA00006692"/>
    </source>
</evidence>
<feature type="domain" description="Ig-like" evidence="18">
    <location>
        <begin position="2456"/>
        <end position="2547"/>
    </location>
</feature>
<keyword evidence="5" id="KW-0964">Secreted</keyword>
<dbReference type="InterPro" id="IPR036179">
    <property type="entry name" value="Ig-like_dom_sf"/>
</dbReference>
<name>A0A2A4JL49_HELVI</name>
<keyword evidence="6" id="KW-0677">Repeat</keyword>
<dbReference type="Pfam" id="PF07679">
    <property type="entry name" value="I-set"/>
    <property type="match status" value="25"/>
</dbReference>
<feature type="domain" description="Ig-like" evidence="18">
    <location>
        <begin position="1824"/>
        <end position="1915"/>
    </location>
</feature>
<evidence type="ECO:0000259" key="16">
    <source>
        <dbReference type="PROSITE" id="PS50010"/>
    </source>
</evidence>
<dbReference type="FunFam" id="2.60.40.10:FF:001036">
    <property type="entry name" value="Muscle M-line assembly protein unc-89"/>
    <property type="match status" value="1"/>
</dbReference>
<feature type="domain" description="Ig-like" evidence="18">
    <location>
        <begin position="1729"/>
        <end position="1821"/>
    </location>
</feature>
<feature type="domain" description="PH" evidence="15">
    <location>
        <begin position="247"/>
        <end position="352"/>
    </location>
</feature>
<dbReference type="Gene3D" id="3.30.200.20">
    <property type="entry name" value="Phosphorylase Kinase, domain 1"/>
    <property type="match status" value="1"/>
</dbReference>
<dbReference type="CDD" id="cd13325">
    <property type="entry name" value="PH_unc89"/>
    <property type="match status" value="1"/>
</dbReference>
<dbReference type="SMART" id="SM00325">
    <property type="entry name" value="RhoGEF"/>
    <property type="match status" value="1"/>
</dbReference>
<comment type="similarity">
    <text evidence="3">Belongs to the protein kinase superfamily. CAMK Ser/Thr protein kinase family.</text>
</comment>
<feature type="region of interest" description="Disordered" evidence="14">
    <location>
        <begin position="875"/>
        <end position="912"/>
    </location>
</feature>
<evidence type="ECO:0000256" key="9">
    <source>
        <dbReference type="ARBA" id="ARBA00023157"/>
    </source>
</evidence>
<evidence type="ECO:0000256" key="2">
    <source>
        <dbReference type="ARBA" id="ARBA00004613"/>
    </source>
</evidence>
<dbReference type="GO" id="GO:0030154">
    <property type="term" value="P:cell differentiation"/>
    <property type="evidence" value="ECO:0007669"/>
    <property type="project" value="UniProtKB-ARBA"/>
</dbReference>
<evidence type="ECO:0000256" key="5">
    <source>
        <dbReference type="ARBA" id="ARBA00022525"/>
    </source>
</evidence>
<protein>
    <recommendedName>
        <fullName evidence="13">Hemolin</fullName>
    </recommendedName>
</protein>
<keyword evidence="9" id="KW-1015">Disulfide bond</keyword>
<dbReference type="Pfam" id="PF00621">
    <property type="entry name" value="RhoGEF"/>
    <property type="match status" value="1"/>
</dbReference>
<dbReference type="InterPro" id="IPR011993">
    <property type="entry name" value="PH-like_dom_sf"/>
</dbReference>
<dbReference type="CDD" id="cd00160">
    <property type="entry name" value="RhoGEF"/>
    <property type="match status" value="1"/>
</dbReference>
<feature type="compositionally biased region" description="Low complexity" evidence="14">
    <location>
        <begin position="437"/>
        <end position="456"/>
    </location>
</feature>
<feature type="domain" description="Ig-like" evidence="18">
    <location>
        <begin position="2121"/>
        <end position="2214"/>
    </location>
</feature>
<feature type="domain" description="Fibronectin type-III" evidence="19">
    <location>
        <begin position="3171"/>
        <end position="3268"/>
    </location>
</feature>
<keyword evidence="7" id="KW-0547">Nucleotide-binding</keyword>
<dbReference type="Pfam" id="PF00041">
    <property type="entry name" value="fn3"/>
    <property type="match status" value="1"/>
</dbReference>
<keyword evidence="11" id="KW-0393">Immunoglobulin domain</keyword>
<dbReference type="InterPro" id="IPR003599">
    <property type="entry name" value="Ig_sub"/>
</dbReference>
<dbReference type="FunFam" id="2.30.29.30:FF:000519">
    <property type="entry name" value="Muscle M-line assembly protein unc-89-like Protein"/>
    <property type="match status" value="1"/>
</dbReference>
<dbReference type="InterPro" id="IPR000719">
    <property type="entry name" value="Prot_kinase_dom"/>
</dbReference>
<dbReference type="PROSITE" id="PS50010">
    <property type="entry name" value="DH_2"/>
    <property type="match status" value="1"/>
</dbReference>
<dbReference type="CDD" id="cd00063">
    <property type="entry name" value="FN3"/>
    <property type="match status" value="2"/>
</dbReference>
<evidence type="ECO:0000259" key="19">
    <source>
        <dbReference type="PROSITE" id="PS50853"/>
    </source>
</evidence>
<feature type="compositionally biased region" description="Low complexity" evidence="14">
    <location>
        <begin position="881"/>
        <end position="891"/>
    </location>
</feature>
<feature type="compositionally biased region" description="Polar residues" evidence="14">
    <location>
        <begin position="691"/>
        <end position="706"/>
    </location>
</feature>
<sequence>MSAAAPGGVFSEYITWLVRVIEDVQGGELRTRQGYVPAHVLKEKQTAERDQTALAARRQAVVRELVETEEEFGRDMQQVVSRYMKPIDKATTPKAVFDNRELLFSNFRQICEFHNTVLLEGIKYYASEPKMLGRALLRMEREFDKHVGYCRDEPRAQHLLATNPIVNKYFQDLADSLRDDKGIAEHLKLPIQRINDYQLLLKELVKYSKRLGEDCTDLQKALELFLSVPNRATDNKFIASIEGFRGNIYKLGRLLTHDWFTVTDAEGKARERYVFLFKARVLICKVKRVSDDRSVFVLKDIVKLPEVEIKENPAEPLKFQLCQKDPPLSVTLAAHKEQVKNNWLGEIRKHASDVVALAEHAADDLQLLPTEAAPAEPEEKKKKREHAEVTQAEAVDTKEKRSRVEVATTEEAQQLKTKRKASIESEVATKISKSEVTEVSSVSEAQESVKVSSVSAAKSEVISGSETVSSVTVESSKVTEKTASASQSAQSSQVTVVAAASEVKVAQATSVQTSQQTSVQSTTVEQSAQEIKVASAQKSSVTEQSTVESTAQKSTSAQQSKTEASSVESKKEVTSEKTSSVEQSSKQESVSELKTQTSVKETVQETVVASQQSNVQEVKTQQSVVEESKETKEEQASTTGVESQHQAVGNGQTVTAEEVVEDEMSRYSRSSRLTGEYSSSSRTLSSGGRYESSSTYDSGSGLTSSYSRRESGSRLEASKYESGGALEGTASSRYESKYSSKTEGGSKYGIESSYESKSESGSKYGIEYDAASKIDSIASKYGIESNIESKSERSAYAIEGDSASKIDSIASKYASKRNSIKSSLDSDKIEASLEAKYESKIESSTYGIESDTTSKIDSIASKYASKRNSIKASIDGDKVESISSKSESSYETVKNGGSSYESRSSKKSIANGSVSTGYETARSISKSDSQDGKPIFTKTLEGQNIEPGENAIFECLLRDAKDVKVKWLKDNKPMGDRLMDRCSISIENDGSFKLELKHCREEDAGVYTAIAENVKGNAHCTAQLVVQELTPEERKERNALKAPYFLVALKDTEIMENTYLRFMVNVKGDPNPDVKFYRDDKEILTTSDSDRVSIIRTRADRGCYELVISDVLPSDAGKYSCKAMNIYGEVTSEATVTVVDDKNIFGELPPGGEGLLAKGEKPTFVWKRDGQNFDPEERFKVLLGDDEDSLALVFQHVKPEDAGIYTCVAKTSTGNISCSAELTVQGAVHELHREPEKPTLVIEHREAIVSAGASAMLELVCKGFPKPNVVFKHNGKDVEADTRHNYRDDKEILTTSDSDRVSIIRTRADRGCYELVISDVLPSDAGKYSCKAMNIYGEVTSEATVTVVDDKNIFGELPPGGEGLLAKGEKPTFVWKRDGQNFDPEERFKVLLGDDEDSLALVFQHVKPEDAGIYTCVAKTSTGNISCSAELTVQGAVHELHREPEKPTLVIEHREAIVSAGASAMLELVCKGFPKPNVVFKHNGKDVEADTRHKFLYEDEESMSLVIKNVSQADAGEYLVTASNELGEDSTTMHLVVKAAPKIKKKIENQTCMVSSTHTVTIEIEGTPSPDVTFYKDGVELKSSDRILIVKESDEVYKITIKDAKLTDTGSYSVVAKNEVNQCSDFWQWHVTSPPKVTKTMGGNKVCEEKETVSFKVETESEPAPTVAWFKNKVELTESSTVKISSSGAAHSLVITSAARADAGEYSCEIRNIHGSTSDSCVLNVKSGPQFTQRLSDTSASEGDKNIEFTVAVEAFPEPTVKWYLGDVEITEKKSVFTRVDSGNTHKLILKEVSAEYSGNYSCRVSNVLGEDSCSATFTVNRKPRFTKSLIDMTVDAGQTLKLDVEVEGCPEPKVKWYKDGKEVTTDARIKIERDTKRLENYHLTVTLVKEEDGGDYEVRAENEFGSVSSKSTVTVHTPPAVKGSSMKDGHAYESLPLVYSVEVSGTPKPTIRWLHDGKEVKPCGRVHITNDGDLFKLEIDAVQMKDAGKWQCEIINNLGKQVQTAQLSVSPESELRKPKFTTPLEAQRVMQKEPVTMQAVCTADPQPHVSWLLNGNELTPSASIITSADTKELEHGLKECTFTLQIPTGRHTDTGEYTLVAKNKYGVGESSARLDILLRPEVEGLKDVTAVPYEETTFIANVRANPIAEVKWHKDGYEIQPTGRYDIVSEAGGAGEAESHRLTVRKVGVDDAGVYTLIAKNEVGETSQQARLSVHTGVPVFTKPLQKQSVRDYDDCTLKVRCDGVPKPDVLWYKDGEEISNDERHKVTTEVGGQVDSELEIKHFNSSDAGKYKVRAVSLAGEASCEAAITLEHKGAGFAHKLDRQKDVDEGEPLELKAKLDGSPIPTAKWFKDGVPLSPEDSRVQQSALPDGTVRLSIARVTPADCGAYKLVISNPHGDSSALCAVAVNPTPRKPSFSQELEDTKAVVGQPLKLEARVMAFPAPEIKWFKDAGVPVFTKPLQKQSVRDYDDCTLKVRCDGVPKPDVLWYKDGEEISNDERHKVTTEVGGQVDSELEIKHFNSSDAGKYKVRAVSLAGEASCEAAITLEHKGAGFAHKLDRQKDVDEGEPLELKAKLDGSPIPTAKWFKDGVPLSPEDSRVQQSALPDGTVRLSIARVTPADCGAYKLVISNPHGDSSALCAVAVNPTPRKPSFSQELEDTKAVVGQPLKLEARVMAFPAPEIKWFKDGLPVRPSQAINFINQPGGLIGLSIDSCKPEDAGVYSLTVTNKLGEVESKAKVEVGQKERKPAFIAELQPTKVIEGFPVKLEVKILGHPPPTLKWTHNGKEIIPDGQRIRIVSQPDGTHALLIDSATPADAGQYGVSASNDKGESSSNADLTVASRTDDSSPQERPRFIHGLRDLTAEEGQPLSVSAPFVGNPVPEVSWTKDGVPIKPNEKIRLTCDGKRVGLEINPVELPDAGVYGIKLVNPLGEDASEGTINVRKVYSAPTFSQKFTDLQQLPTFDAKFPARVFGIPFPDITWYKDGVPLRHSDKYNIKRDGDACCLYVRDLVPGDAGRYKCVASNREGEASCEAKLEVVDKIARQQKVEPPEFLKKIGDIEVFRGMSAKFTACATGTPEPDVEWFRNDERLFPCERIRMDKESTGLLRLTISGVDPTDVGTYRCRIYNPHGEDSCSAQLTYDTLEPHVSKRPIGDQYSDFDKMKKTGIPMPLADPPIIRSMADRHLTLGWKPSIPHGPRFPVTYQVEMCEVPDGDWFTARTGLRSCVCDIRNLEPFRDYKFRIRVENKYGVSDPSPFAITHRAKLEPDPPKFIPYLEPGIDFRPETSPYFPKDFDIERPPHDGYAQAPRFLRQEYDSQYGVKGHNVNLFWFVYGYPKPKMTYFFNDEPIDIGGRYDWSYTRNGQATLFINKMLERDAGWYEAVATNEHGQARQRVRLEVAEYPAFIKRPEEVVVLERKTARLEARVTGVPYPEIKWYKDWQPLAPSSRTKIQFIEPDTCILVIHDVILKDEGLYSISARNVAGAVSSSAMLHVEESEHEYNDRMREHPPRIKASTKPFGDFYDLGDELGRGVQGVVYHAAERLTGRNYAAKIMHGHSDLKPFMKNELDILNLLNDRHLVRLQDAYEHEHTLALVLELAAGGELVRDRLLRSQGYTEREIAGYIRQVLRGIKYMHDNSVAHLGLTIGELLLSHAGSDSIKLCDFGLSRRIQFNKHASLDYGMPEFVAPEVAAGEGVSFAADMWSIGIITYILLSGHSPFRGVNDRETLTRIREGTWDWHDEEWWSRLSTESRDFISKLLIFNWHERMDVNTALSHPWLTLADKIYHEEYQISTDRLRNYYNLYRDWTSNAQCRTWFRRKPLSGAYEHPSKMVYPPGETHTPEATPERERPPHDRQPGEHDVNFKQWDHPDWEVSAKSESHYQNGPDTYLLQLRDTQFPVRLREYMKVACDRSPGYSLNVFDTYDPRTPIIRERRRFTDIMDEEIDDERRERINNYGTESYTIRRLRHELGTRLDSYAEAQAFMESKKDGQLPFFREKPQLLPVREGETAQLSCFAVGDPKPVIQWFKNDMVIAEGQRIKIIEDEDGRSTLRFEPAKHHDIGFYKVVARNKVGQTVARTRIVEATTPDAPDSPTAAEVSDTEVLLRWKQPKYDGNSTVICYSLQYKAGDSVEWRDVANNIDHEFFVVRNLSPDTSYQFRLSSRNRIGWSDKGIPTHLVKTKNSGAPKIEVTKAMRHLQQITESGQEVTLEENKPKLDYSIEDKPVEWVSSQQFTERYSFVSELWRGKFSMVVKGIDKTNDNVVVSKILENRPDTEVQIQREFECLRRLRHERISNLIAAYQAPGSSVSALILEKLQGADILTYLSSRHDYTEQMVATIVTQILDGLQYLHWRGYCHLDLQPDNVVMASVRSIQVKLIDFGSAHKVTKLGTSVPQVGELEYKAPEIINDEPAYPQTDIWSVGVLTYIMLSGVSPFRGADDAETKQNISFVRFRFEHLYKEITQEATRFLMFLFKKVPLKRPLTEECYEHRWLTQSDFMNKKRERAVFLGNRLKEFSESYHERKSREASQADTVGAAFGAARQLARSNSIQDELLTNFSSH</sequence>
<feature type="compositionally biased region" description="Low complexity" evidence="14">
    <location>
        <begin position="576"/>
        <end position="592"/>
    </location>
</feature>
<dbReference type="PANTHER" id="PTHR47633">
    <property type="entry name" value="IMMUNOGLOBULIN"/>
    <property type="match status" value="1"/>
</dbReference>
<dbReference type="GO" id="GO:0031672">
    <property type="term" value="C:A band"/>
    <property type="evidence" value="ECO:0007669"/>
    <property type="project" value="UniProtKB-SubCell"/>
</dbReference>
<dbReference type="GO" id="GO:0040017">
    <property type="term" value="P:positive regulation of locomotion"/>
    <property type="evidence" value="ECO:0007669"/>
    <property type="project" value="UniProtKB-ARBA"/>
</dbReference>
<feature type="domain" description="Ig-like" evidence="18">
    <location>
        <begin position="1328"/>
        <end position="1432"/>
    </location>
</feature>
<feature type="compositionally biased region" description="Low complexity" evidence="14">
    <location>
        <begin position="539"/>
        <end position="567"/>
    </location>
</feature>
<reference evidence="20" key="1">
    <citation type="submission" date="2017-09" db="EMBL/GenBank/DDBJ databases">
        <title>Contemporary evolution of a Lepidopteran species, Heliothis virescens, in response to modern agricultural practices.</title>
        <authorList>
            <person name="Fritz M.L."/>
            <person name="Deyonke A.M."/>
            <person name="Papanicolaou A."/>
            <person name="Micinski S."/>
            <person name="Westbrook J."/>
            <person name="Gould F."/>
        </authorList>
    </citation>
    <scope>NUCLEOTIDE SEQUENCE [LARGE SCALE GENOMIC DNA]</scope>
    <source>
        <strain evidence="20">HvINT-</strain>
        <tissue evidence="20">Whole body</tissue>
    </source>
</reference>
<dbReference type="PROSITE" id="PS50835">
    <property type="entry name" value="IG_LIKE"/>
    <property type="match status" value="19"/>
</dbReference>
<dbReference type="InterPro" id="IPR013098">
    <property type="entry name" value="Ig_I-set"/>
</dbReference>
<dbReference type="SUPFAM" id="SSF49265">
    <property type="entry name" value="Fibronectin type III"/>
    <property type="match status" value="1"/>
</dbReference>
<evidence type="ECO:0000259" key="15">
    <source>
        <dbReference type="PROSITE" id="PS50003"/>
    </source>
</evidence>
<dbReference type="FunFam" id="2.60.40.10:FF:000145">
    <property type="entry name" value="Myosin light chain kinase, smooth muscle"/>
    <property type="match status" value="1"/>
</dbReference>
<dbReference type="GO" id="GO:0045989">
    <property type="term" value="P:positive regulation of striated muscle contraction"/>
    <property type="evidence" value="ECO:0007669"/>
    <property type="project" value="UniProtKB-ARBA"/>
</dbReference>
<dbReference type="SUPFAM" id="SSF50729">
    <property type="entry name" value="PH domain-like"/>
    <property type="match status" value="1"/>
</dbReference>
<feature type="compositionally biased region" description="Polar residues" evidence="14">
    <location>
        <begin position="593"/>
        <end position="621"/>
    </location>
</feature>
<dbReference type="FunFam" id="2.60.40.10:FF:000425">
    <property type="entry name" value="Myosin light chain kinase"/>
    <property type="match status" value="3"/>
</dbReference>
<dbReference type="FunFam" id="2.60.40.10:FF:000802">
    <property type="entry name" value="Muscle M-line assembly protein unc-89"/>
    <property type="match status" value="1"/>
</dbReference>
<feature type="domain" description="Ig-like" evidence="18">
    <location>
        <begin position="2749"/>
        <end position="2839"/>
    </location>
</feature>
<feature type="domain" description="Ig-like" evidence="18">
    <location>
        <begin position="2565"/>
        <end position="2646"/>
    </location>
</feature>
<organism evidence="20">
    <name type="scientific">Heliothis virescens</name>
    <name type="common">Tobacco budworm moth</name>
    <dbReference type="NCBI Taxonomy" id="7102"/>
    <lineage>
        <taxon>Eukaryota</taxon>
        <taxon>Metazoa</taxon>
        <taxon>Ecdysozoa</taxon>
        <taxon>Arthropoda</taxon>
        <taxon>Hexapoda</taxon>
        <taxon>Insecta</taxon>
        <taxon>Pterygota</taxon>
        <taxon>Neoptera</taxon>
        <taxon>Endopterygota</taxon>
        <taxon>Lepidoptera</taxon>
        <taxon>Glossata</taxon>
        <taxon>Ditrysia</taxon>
        <taxon>Noctuoidea</taxon>
        <taxon>Noctuidae</taxon>
        <taxon>Heliothinae</taxon>
        <taxon>Heliothis</taxon>
    </lineage>
</organism>
<evidence type="ECO:0000256" key="12">
    <source>
        <dbReference type="ARBA" id="ARBA00061228"/>
    </source>
</evidence>
<feature type="compositionally biased region" description="Low complexity" evidence="14">
    <location>
        <begin position="508"/>
        <end position="529"/>
    </location>
</feature>
<comment type="caution">
    <text evidence="20">The sequence shown here is derived from an EMBL/GenBank/DDBJ whole genome shotgun (WGS) entry which is preliminary data.</text>
</comment>
<comment type="subcellular location">
    <subcellularLocation>
        <location evidence="1">Cytoplasm</location>
        <location evidence="1">Myofibril</location>
        <location evidence="1">Sarcomere</location>
        <location evidence="1">A band</location>
    </subcellularLocation>
    <subcellularLocation>
        <location evidence="2">Secreted</location>
    </subcellularLocation>
</comment>
<feature type="domain" description="Ig-like" evidence="18">
    <location>
        <begin position="2652"/>
        <end position="2741"/>
    </location>
</feature>
<comment type="similarity">
    <text evidence="12">Belongs to the hemolin family.</text>
</comment>
<feature type="compositionally biased region" description="Low complexity" evidence="14">
    <location>
        <begin position="678"/>
        <end position="689"/>
    </location>
</feature>
<feature type="compositionally biased region" description="Basic and acidic residues" evidence="14">
    <location>
        <begin position="707"/>
        <end position="719"/>
    </location>
</feature>
<evidence type="ECO:0000256" key="8">
    <source>
        <dbReference type="ARBA" id="ARBA00022840"/>
    </source>
</evidence>
<feature type="compositionally biased region" description="Basic and acidic residues" evidence="14">
    <location>
        <begin position="626"/>
        <end position="635"/>
    </location>
</feature>
<dbReference type="InterPro" id="IPR011009">
    <property type="entry name" value="Kinase-like_dom_sf"/>
</dbReference>
<dbReference type="GO" id="GO:0005085">
    <property type="term" value="F:guanyl-nucleotide exchange factor activity"/>
    <property type="evidence" value="ECO:0007669"/>
    <property type="project" value="InterPro"/>
</dbReference>
<evidence type="ECO:0000259" key="17">
    <source>
        <dbReference type="PROSITE" id="PS50011"/>
    </source>
</evidence>
<feature type="region of interest" description="Disordered" evidence="14">
    <location>
        <begin position="2819"/>
        <end position="2853"/>
    </location>
</feature>
<feature type="domain" description="Ig-like" evidence="18">
    <location>
        <begin position="1157"/>
        <end position="1223"/>
    </location>
</feature>
<dbReference type="PANTHER" id="PTHR47633:SF3">
    <property type="entry name" value="STRIATED MUSCLE PREFERENTIALLY EXPRESSED PROTEIN KINASE"/>
    <property type="match status" value="1"/>
</dbReference>
<dbReference type="GO" id="GO:0005576">
    <property type="term" value="C:extracellular region"/>
    <property type="evidence" value="ECO:0007669"/>
    <property type="project" value="UniProtKB-SubCell"/>
</dbReference>
<dbReference type="FunFam" id="2.60.40.10:FF:001381">
    <property type="entry name" value="Uncharacterized protein, isoform C"/>
    <property type="match status" value="1"/>
</dbReference>
<dbReference type="SMART" id="SM00060">
    <property type="entry name" value="FN3"/>
    <property type="match status" value="2"/>
</dbReference>
<dbReference type="SMART" id="SM00233">
    <property type="entry name" value="PH"/>
    <property type="match status" value="1"/>
</dbReference>
<evidence type="ECO:0000256" key="14">
    <source>
        <dbReference type="SAM" id="MobiDB-lite"/>
    </source>
</evidence>
<feature type="domain" description="Ig-like" evidence="18">
    <location>
        <begin position="2329"/>
        <end position="2410"/>
    </location>
</feature>
<feature type="region of interest" description="Disordered" evidence="14">
    <location>
        <begin position="3826"/>
        <end position="3859"/>
    </location>
</feature>
<evidence type="ECO:0000256" key="10">
    <source>
        <dbReference type="ARBA" id="ARBA00023180"/>
    </source>
</evidence>
<dbReference type="Gene3D" id="2.30.29.30">
    <property type="entry name" value="Pleckstrin-homology domain (PH domain)/Phosphotyrosine-binding domain (PTB)"/>
    <property type="match status" value="1"/>
</dbReference>
<dbReference type="FunFam" id="2.60.40.10:FF:000919">
    <property type="entry name" value="Uncharacterized protein, isoform C"/>
    <property type="match status" value="1"/>
</dbReference>
<dbReference type="InterPro" id="IPR003598">
    <property type="entry name" value="Ig_sub2"/>
</dbReference>
<dbReference type="FunFam" id="1.20.900.10:FF:000033">
    <property type="entry name" value="Muscle M-line assembly protein unc-89-like Protein"/>
    <property type="match status" value="1"/>
</dbReference>
<feature type="compositionally biased region" description="Basic and acidic residues" evidence="14">
    <location>
        <begin position="395"/>
        <end position="404"/>
    </location>
</feature>
<feature type="domain" description="Fibronectin type-III" evidence="19">
    <location>
        <begin position="4087"/>
        <end position="4181"/>
    </location>
</feature>
<feature type="compositionally biased region" description="Polar residues" evidence="14">
    <location>
        <begin position="640"/>
        <end position="655"/>
    </location>
</feature>
<dbReference type="GO" id="GO:0005524">
    <property type="term" value="F:ATP binding"/>
    <property type="evidence" value="ECO:0007669"/>
    <property type="project" value="UniProtKB-KW"/>
</dbReference>
<dbReference type="CDD" id="cd00096">
    <property type="entry name" value="Ig"/>
    <property type="match status" value="1"/>
</dbReference>
<feature type="domain" description="Ig-like" evidence="18">
    <location>
        <begin position="2220"/>
        <end position="2311"/>
    </location>
</feature>
<dbReference type="SMART" id="SM00408">
    <property type="entry name" value="IGc2"/>
    <property type="match status" value="24"/>
</dbReference>
<feature type="domain" description="Ig-like" evidence="18">
    <location>
        <begin position="3403"/>
        <end position="3492"/>
    </location>
</feature>
<feature type="compositionally biased region" description="Basic and acidic residues" evidence="14">
    <location>
        <begin position="377"/>
        <end position="388"/>
    </location>
</feature>
<gene>
    <name evidence="20" type="ORF">B5V51_729</name>
</gene>
<feature type="compositionally biased region" description="Basic and acidic residues" evidence="14">
    <location>
        <begin position="3843"/>
        <end position="3859"/>
    </location>
</feature>
<keyword evidence="8" id="KW-0067">ATP-binding</keyword>
<dbReference type="EMBL" id="NWSH01001115">
    <property type="protein sequence ID" value="PCG72539.1"/>
    <property type="molecule type" value="Genomic_DNA"/>
</dbReference>
<dbReference type="SUPFAM" id="SSF48065">
    <property type="entry name" value="DBL homology domain (DH-domain)"/>
    <property type="match status" value="1"/>
</dbReference>
<evidence type="ECO:0000256" key="1">
    <source>
        <dbReference type="ARBA" id="ARBA00004161"/>
    </source>
</evidence>
<evidence type="ECO:0000256" key="6">
    <source>
        <dbReference type="ARBA" id="ARBA00022737"/>
    </source>
</evidence>
<dbReference type="SUPFAM" id="SSF48726">
    <property type="entry name" value="Immunoglobulin"/>
    <property type="match status" value="25"/>
</dbReference>
<feature type="domain" description="Protein kinase" evidence="17">
    <location>
        <begin position="4235"/>
        <end position="4489"/>
    </location>
</feature>
<evidence type="ECO:0000313" key="20">
    <source>
        <dbReference type="EMBL" id="PCG72539.1"/>
    </source>
</evidence>
<evidence type="ECO:0000256" key="11">
    <source>
        <dbReference type="ARBA" id="ARBA00023319"/>
    </source>
</evidence>
<dbReference type="InterPro" id="IPR000219">
    <property type="entry name" value="DH_dom"/>
</dbReference>
<dbReference type="InterPro" id="IPR035899">
    <property type="entry name" value="DBL_dom_sf"/>
</dbReference>
<feature type="domain" description="Ig-like" evidence="18">
    <location>
        <begin position="934"/>
        <end position="1137"/>
    </location>
</feature>